<proteinExistence type="predicted"/>
<name>A0AAE0BJF7_9CHLO</name>
<feature type="region of interest" description="Disordered" evidence="1">
    <location>
        <begin position="152"/>
        <end position="263"/>
    </location>
</feature>
<feature type="region of interest" description="Disordered" evidence="1">
    <location>
        <begin position="1"/>
        <end position="40"/>
    </location>
</feature>
<feature type="compositionally biased region" description="Low complexity" evidence="1">
    <location>
        <begin position="153"/>
        <end position="168"/>
    </location>
</feature>
<evidence type="ECO:0000313" key="2">
    <source>
        <dbReference type="EMBL" id="KAK3237731.1"/>
    </source>
</evidence>
<reference evidence="2 3" key="1">
    <citation type="journal article" date="2015" name="Genome Biol. Evol.">
        <title>Comparative Genomics of a Bacterivorous Green Alga Reveals Evolutionary Causalities and Consequences of Phago-Mixotrophic Mode of Nutrition.</title>
        <authorList>
            <person name="Burns J.A."/>
            <person name="Paasch A."/>
            <person name="Narechania A."/>
            <person name="Kim E."/>
        </authorList>
    </citation>
    <scope>NUCLEOTIDE SEQUENCE [LARGE SCALE GENOMIC DNA]</scope>
    <source>
        <strain evidence="2 3">PLY_AMNH</strain>
    </source>
</reference>
<sequence>AAGDTPDAGGTPADAKCEADRCPRRQTRHGSERCSSGQPMGQAEWLQLLPAPAAVDVGLPDSAVRAADNDCGMESSVSEQVLASHDALLVVEVTGAFEARPPTEDTSARHAASAASEGSSHHQELLGAIKEQLRGALLRVAVPAFVARHSHVAGRGAQPQQRRQAARACEQSGRSADLCPSPAEDCGPEFADQPRGALAGEGHEVRSGRGSPVGGCDEGQTSQDSEGGQLGREVTGSTPDWREGREVAAPGGEASCQAAGQSRLESGLLHSPKMPSIPVLMLQPVLGGSGSMVHTVARCCRAVKQGGLSVLAVEVKVLHQDKQAAQGGASCRHDGEFALKEVTVICGPPRAWTLEPQVAAHDLIAAIHGIQRDVWLSVLDAGDAST</sequence>
<gene>
    <name evidence="2" type="ORF">CYMTET_52215</name>
</gene>
<dbReference type="AlphaFoldDB" id="A0AAE0BJF7"/>
<organism evidence="2 3">
    <name type="scientific">Cymbomonas tetramitiformis</name>
    <dbReference type="NCBI Taxonomy" id="36881"/>
    <lineage>
        <taxon>Eukaryota</taxon>
        <taxon>Viridiplantae</taxon>
        <taxon>Chlorophyta</taxon>
        <taxon>Pyramimonadophyceae</taxon>
        <taxon>Pyramimonadales</taxon>
        <taxon>Pyramimonadaceae</taxon>
        <taxon>Cymbomonas</taxon>
    </lineage>
</organism>
<feature type="region of interest" description="Disordered" evidence="1">
    <location>
        <begin position="99"/>
        <end position="123"/>
    </location>
</feature>
<comment type="caution">
    <text evidence="2">The sequence shown here is derived from an EMBL/GenBank/DDBJ whole genome shotgun (WGS) entry which is preliminary data.</text>
</comment>
<feature type="non-terminal residue" evidence="2">
    <location>
        <position position="1"/>
    </location>
</feature>
<dbReference type="EMBL" id="LGRX02034470">
    <property type="protein sequence ID" value="KAK3237731.1"/>
    <property type="molecule type" value="Genomic_DNA"/>
</dbReference>
<evidence type="ECO:0000256" key="1">
    <source>
        <dbReference type="SAM" id="MobiDB-lite"/>
    </source>
</evidence>
<feature type="compositionally biased region" description="Low complexity" evidence="1">
    <location>
        <begin position="109"/>
        <end position="118"/>
    </location>
</feature>
<protein>
    <submittedName>
        <fullName evidence="2">Uncharacterized protein</fullName>
    </submittedName>
</protein>
<evidence type="ECO:0000313" key="3">
    <source>
        <dbReference type="Proteomes" id="UP001190700"/>
    </source>
</evidence>
<accession>A0AAE0BJF7</accession>
<keyword evidence="3" id="KW-1185">Reference proteome</keyword>
<dbReference type="Proteomes" id="UP001190700">
    <property type="component" value="Unassembled WGS sequence"/>
</dbReference>